<evidence type="ECO:0000313" key="4">
    <source>
        <dbReference type="Proteomes" id="UP001190700"/>
    </source>
</evidence>
<evidence type="ECO:0000259" key="1">
    <source>
        <dbReference type="Pfam" id="PF00963"/>
    </source>
</evidence>
<dbReference type="Pfam" id="PF00963">
    <property type="entry name" value="Cohesin"/>
    <property type="match status" value="1"/>
</dbReference>
<name>A0AAE0GWU9_9CHLO</name>
<keyword evidence="4" id="KW-1185">Reference proteome</keyword>
<dbReference type="GO" id="GO:0000272">
    <property type="term" value="P:polysaccharide catabolic process"/>
    <property type="evidence" value="ECO:0007669"/>
    <property type="project" value="InterPro"/>
</dbReference>
<feature type="domain" description="Transmembrane protein family 132 fourth" evidence="2">
    <location>
        <begin position="256"/>
        <end position="357"/>
    </location>
</feature>
<dbReference type="GO" id="GO:0030246">
    <property type="term" value="F:carbohydrate binding"/>
    <property type="evidence" value="ECO:0007669"/>
    <property type="project" value="InterPro"/>
</dbReference>
<reference evidence="3 4" key="1">
    <citation type="journal article" date="2015" name="Genome Biol. Evol.">
        <title>Comparative Genomics of a Bacterivorous Green Alga Reveals Evolutionary Causalities and Consequences of Phago-Mixotrophic Mode of Nutrition.</title>
        <authorList>
            <person name="Burns J.A."/>
            <person name="Paasch A."/>
            <person name="Narechania A."/>
            <person name="Kim E."/>
        </authorList>
    </citation>
    <scope>NUCLEOTIDE SEQUENCE [LARGE SCALE GENOMIC DNA]</scope>
    <source>
        <strain evidence="3 4">PLY_AMNH</strain>
    </source>
</reference>
<comment type="caution">
    <text evidence="3">The sequence shown here is derived from an EMBL/GenBank/DDBJ whole genome shotgun (WGS) entry which is preliminary data.</text>
</comment>
<dbReference type="InterPro" id="IPR002102">
    <property type="entry name" value="Cohesin_dom"/>
</dbReference>
<dbReference type="Pfam" id="PF16070">
    <property type="entry name" value="Ig_TMEM132_4th"/>
    <property type="match status" value="1"/>
</dbReference>
<dbReference type="AlphaFoldDB" id="A0AAE0GWU9"/>
<proteinExistence type="predicted"/>
<dbReference type="InterPro" id="IPR031437">
    <property type="entry name" value="Ig_TMEM132_4th"/>
</dbReference>
<sequence>MGGSTCTGGELADGFSTDTSQSFSTTADRATAVYLVLRTGTIYHDRCTVSAQYYVRSASGRPQVLRSGLGVSMTVSHDTSAASVSVEHGALERAGMVVTMPYSPRFQQDTFSSVVSAHTGGYALSTFGFVVMYDSEVLEYNSVEGDSKYLAPTVNDYTTGQVVVITSGLASGVTDAEVTGSNVRLAELSFTVQGATSGGLHTTHSSALTCTVSEMVSTSTITIDGTVNVAAQIDDEQGGAVTEGQLTVQKREVVGIYAYVGNAELFNTACLSGVNVSTAVTVQRVYNQAGASDGTVVDAMCAVNESWARVVAVHESCEVHAAAGHTEGGSGIIIGVEAEEDGATHSTAVEMSVWFPQDVKVEAADHELGHIGSSSSGNGTCDQRLFQGTQLYAEASFGGIGMNATRDLDVTALMTFAADDPSVVEVDGCSVRGMRTGSAVVHGMSGDGATQLAFASGASISVVDAEVLVTRLSAVLVTGAVFEELESPVALDMAAEVQGNVTLLQELQSEGASGVIFVYAAFEDGTWQELKRADNVTVEVQPEYASSLTVVETTSGNADFQGLVPSGGESAVSHDVLLPTWRHPCSGEVIAIGTGTVNVSLAEPVSVVVSSKYTRMTREEDAASASPISLPTSSALTVEVVGLDHVTIRSSPYPSYSGSSSTDKTTLSLLLCTAVFQRAVLKLTAVLTDSQTADVTSSSSANLLITVSGGAVMASSITHTTSWGSGDTFGGVVNTTKTLGIKMVFGDGTMFTDLVSGTQSSWVGASELAVFASDAPDRVGVSTGGVAELRLNHYAAVATVTFLVKGTFDVTPLEGVVQGLQCSNYESSEEVSIVAGRGELVQLDGRRRHVLQAAALSPPPRWRQRPWCGWVVVQRLHHLRLPRSKQPAPRMPIFAASITTAATTMRNLTTTALPNPA</sequence>
<protein>
    <submittedName>
        <fullName evidence="3">Uncharacterized protein</fullName>
    </submittedName>
</protein>
<dbReference type="EMBL" id="LGRX02001739">
    <property type="protein sequence ID" value="KAK3285608.1"/>
    <property type="molecule type" value="Genomic_DNA"/>
</dbReference>
<accession>A0AAE0GWU9</accession>
<evidence type="ECO:0000259" key="2">
    <source>
        <dbReference type="Pfam" id="PF16070"/>
    </source>
</evidence>
<organism evidence="3 4">
    <name type="scientific">Cymbomonas tetramitiformis</name>
    <dbReference type="NCBI Taxonomy" id="36881"/>
    <lineage>
        <taxon>Eukaryota</taxon>
        <taxon>Viridiplantae</taxon>
        <taxon>Chlorophyta</taxon>
        <taxon>Pyramimonadophyceae</taxon>
        <taxon>Pyramimonadales</taxon>
        <taxon>Pyramimonadaceae</taxon>
        <taxon>Cymbomonas</taxon>
    </lineage>
</organism>
<dbReference type="Proteomes" id="UP001190700">
    <property type="component" value="Unassembled WGS sequence"/>
</dbReference>
<feature type="domain" description="Cohesin" evidence="1">
    <location>
        <begin position="124"/>
        <end position="229"/>
    </location>
</feature>
<dbReference type="SUPFAM" id="SSF49384">
    <property type="entry name" value="Carbohydrate-binding domain"/>
    <property type="match status" value="1"/>
</dbReference>
<dbReference type="Gene3D" id="2.60.40.680">
    <property type="match status" value="1"/>
</dbReference>
<evidence type="ECO:0000313" key="3">
    <source>
        <dbReference type="EMBL" id="KAK3285608.1"/>
    </source>
</evidence>
<gene>
    <name evidence="3" type="ORF">CYMTET_6785</name>
</gene>
<dbReference type="InterPro" id="IPR008965">
    <property type="entry name" value="CBM2/CBM3_carb-bd_dom_sf"/>
</dbReference>